<evidence type="ECO:0000256" key="9">
    <source>
        <dbReference type="SAM" id="Phobius"/>
    </source>
</evidence>
<dbReference type="OrthoDB" id="199930at2759"/>
<evidence type="ECO:0000256" key="2">
    <source>
        <dbReference type="ARBA" id="ARBA00008335"/>
    </source>
</evidence>
<feature type="transmembrane region" description="Helical" evidence="9">
    <location>
        <begin position="83"/>
        <end position="102"/>
    </location>
</feature>
<evidence type="ECO:0000256" key="6">
    <source>
        <dbReference type="ARBA" id="ARBA00022989"/>
    </source>
</evidence>
<feature type="transmembrane region" description="Helical" evidence="9">
    <location>
        <begin position="108"/>
        <end position="130"/>
    </location>
</feature>
<dbReference type="SUPFAM" id="SSF103473">
    <property type="entry name" value="MFS general substrate transporter"/>
    <property type="match status" value="1"/>
</dbReference>
<dbReference type="Gene3D" id="1.20.1250.20">
    <property type="entry name" value="MFS general substrate transporter like domains"/>
    <property type="match status" value="1"/>
</dbReference>
<evidence type="ECO:0000256" key="1">
    <source>
        <dbReference type="ARBA" id="ARBA00004128"/>
    </source>
</evidence>
<dbReference type="GO" id="GO:0022857">
    <property type="term" value="F:transmembrane transporter activity"/>
    <property type="evidence" value="ECO:0007669"/>
    <property type="project" value="InterPro"/>
</dbReference>
<organism evidence="10 11">
    <name type="scientific">Morchella conica CCBAS932</name>
    <dbReference type="NCBI Taxonomy" id="1392247"/>
    <lineage>
        <taxon>Eukaryota</taxon>
        <taxon>Fungi</taxon>
        <taxon>Dikarya</taxon>
        <taxon>Ascomycota</taxon>
        <taxon>Pezizomycotina</taxon>
        <taxon>Pezizomycetes</taxon>
        <taxon>Pezizales</taxon>
        <taxon>Morchellaceae</taxon>
        <taxon>Morchella</taxon>
    </lineage>
</organism>
<dbReference type="PANTHER" id="PTHR21576:SF45">
    <property type="entry name" value="TRANSPORTER MCH1-RELATED"/>
    <property type="match status" value="1"/>
</dbReference>
<evidence type="ECO:0000256" key="8">
    <source>
        <dbReference type="ARBA" id="ARBA00039330"/>
    </source>
</evidence>
<evidence type="ECO:0000256" key="7">
    <source>
        <dbReference type="ARBA" id="ARBA00023136"/>
    </source>
</evidence>
<dbReference type="STRING" id="1392247.A0A3N4KI99"/>
<dbReference type="EMBL" id="ML119155">
    <property type="protein sequence ID" value="RPB09138.1"/>
    <property type="molecule type" value="Genomic_DNA"/>
</dbReference>
<name>A0A3N4KI99_9PEZI</name>
<dbReference type="Proteomes" id="UP000277580">
    <property type="component" value="Unassembled WGS sequence"/>
</dbReference>
<feature type="transmembrane region" description="Helical" evidence="9">
    <location>
        <begin position="180"/>
        <end position="201"/>
    </location>
</feature>
<feature type="transmembrane region" description="Helical" evidence="9">
    <location>
        <begin position="51"/>
        <end position="71"/>
    </location>
</feature>
<reference evidence="10 11" key="1">
    <citation type="journal article" date="2018" name="Nat. Ecol. Evol.">
        <title>Pezizomycetes genomes reveal the molecular basis of ectomycorrhizal truffle lifestyle.</title>
        <authorList>
            <person name="Murat C."/>
            <person name="Payen T."/>
            <person name="Noel B."/>
            <person name="Kuo A."/>
            <person name="Morin E."/>
            <person name="Chen J."/>
            <person name="Kohler A."/>
            <person name="Krizsan K."/>
            <person name="Balestrini R."/>
            <person name="Da Silva C."/>
            <person name="Montanini B."/>
            <person name="Hainaut M."/>
            <person name="Levati E."/>
            <person name="Barry K.W."/>
            <person name="Belfiori B."/>
            <person name="Cichocki N."/>
            <person name="Clum A."/>
            <person name="Dockter R.B."/>
            <person name="Fauchery L."/>
            <person name="Guy J."/>
            <person name="Iotti M."/>
            <person name="Le Tacon F."/>
            <person name="Lindquist E.A."/>
            <person name="Lipzen A."/>
            <person name="Malagnac F."/>
            <person name="Mello A."/>
            <person name="Molinier V."/>
            <person name="Miyauchi S."/>
            <person name="Poulain J."/>
            <person name="Riccioni C."/>
            <person name="Rubini A."/>
            <person name="Sitrit Y."/>
            <person name="Splivallo R."/>
            <person name="Traeger S."/>
            <person name="Wang M."/>
            <person name="Zifcakova L."/>
            <person name="Wipf D."/>
            <person name="Zambonelli A."/>
            <person name="Paolocci F."/>
            <person name="Nowrousian M."/>
            <person name="Ottonello S."/>
            <person name="Baldrian P."/>
            <person name="Spatafora J.W."/>
            <person name="Henrissat B."/>
            <person name="Nagy L.G."/>
            <person name="Aury J.M."/>
            <person name="Wincker P."/>
            <person name="Grigoriev I.V."/>
            <person name="Bonfante P."/>
            <person name="Martin F.M."/>
        </authorList>
    </citation>
    <scope>NUCLEOTIDE SEQUENCE [LARGE SCALE GENOMIC DNA]</scope>
    <source>
        <strain evidence="10 11">CCBAS932</strain>
    </source>
</reference>
<keyword evidence="5 9" id="KW-0812">Transmembrane</keyword>
<dbReference type="InterPro" id="IPR011701">
    <property type="entry name" value="MFS"/>
</dbReference>
<dbReference type="PANTHER" id="PTHR21576">
    <property type="entry name" value="UNCHARACTERIZED NODULIN-LIKE PROTEIN"/>
    <property type="match status" value="1"/>
</dbReference>
<dbReference type="Pfam" id="PF07690">
    <property type="entry name" value="MFS_1"/>
    <property type="match status" value="1"/>
</dbReference>
<evidence type="ECO:0000256" key="5">
    <source>
        <dbReference type="ARBA" id="ARBA00022692"/>
    </source>
</evidence>
<sequence>MTTTSITHSFQKWRRWIAFGSAIFNCLSAGSIVLFSLWAPAFQQKLGYSQMQVNAISIAGELGLYLPVPIFGYICDQLGPDRLSILSAAFFGSGYALASLAFSSDFTYQYMVIAFALVGMGTSAMYFSAVTTCAKNFTSSRGLALSFPIASFGLSGLWQSQLVSRVFVDASGAVMVNSVFVAYSVYLIFVGLVGGVLLQVFPEEVVSGEVYEDNYDDEEEDEEEGRLLREEETSYGTSISCDSVDSIIDDKRWINNATRSFLLDKTMWLFATGVFLVTGPGEAFINNMGSLVLSLTPPATTSTQIDPATHVSLIAISSTAARIIAGVVSDYLAPPACHAVHSSRPRCSRMVFLLFSGTLLLMAHLLLASGYIQLHPSQFWIVSSSIGAGYGATFTLAPTVVSVVWGTENFGTNWGMVCMTPALGATAYGVIYATVYDEHAGDDGRCFDHRCYAKTFGIMAVGTLVAMAGWVYAWRMWKKRGVILLILSGCIRSAHWSKAESKQDKILKESRDNLLQTLWQMEKYQATGL</sequence>
<feature type="transmembrane region" description="Helical" evidence="9">
    <location>
        <begin position="351"/>
        <end position="372"/>
    </location>
</feature>
<keyword evidence="4" id="KW-0926">Vacuole</keyword>
<evidence type="ECO:0000256" key="3">
    <source>
        <dbReference type="ARBA" id="ARBA00022448"/>
    </source>
</evidence>
<dbReference type="AlphaFoldDB" id="A0A3N4KI99"/>
<gene>
    <name evidence="10" type="ORF">P167DRAFT_567499</name>
</gene>
<comment type="similarity">
    <text evidence="2">Belongs to the major facilitator superfamily.</text>
</comment>
<proteinExistence type="inferred from homology"/>
<comment type="subcellular location">
    <subcellularLocation>
        <location evidence="1">Vacuole membrane</location>
        <topology evidence="1">Multi-pass membrane protein</topology>
    </subcellularLocation>
</comment>
<evidence type="ECO:0000313" key="11">
    <source>
        <dbReference type="Proteomes" id="UP000277580"/>
    </source>
</evidence>
<feature type="transmembrane region" description="Helical" evidence="9">
    <location>
        <begin position="417"/>
        <end position="436"/>
    </location>
</feature>
<dbReference type="GO" id="GO:0000329">
    <property type="term" value="C:fungal-type vacuole membrane"/>
    <property type="evidence" value="ECO:0007669"/>
    <property type="project" value="TreeGrafter"/>
</dbReference>
<feature type="transmembrane region" description="Helical" evidence="9">
    <location>
        <begin position="16"/>
        <end position="39"/>
    </location>
</feature>
<protein>
    <recommendedName>
        <fullName evidence="8">Probable transporter MCH1</fullName>
    </recommendedName>
</protein>
<keyword evidence="3" id="KW-0813">Transport</keyword>
<feature type="transmembrane region" description="Helical" evidence="9">
    <location>
        <begin position="142"/>
        <end position="160"/>
    </location>
</feature>
<accession>A0A3N4KI99</accession>
<evidence type="ECO:0000313" key="10">
    <source>
        <dbReference type="EMBL" id="RPB09138.1"/>
    </source>
</evidence>
<keyword evidence="7 9" id="KW-0472">Membrane</keyword>
<dbReference type="InterPro" id="IPR036259">
    <property type="entry name" value="MFS_trans_sf"/>
</dbReference>
<keyword evidence="11" id="KW-1185">Reference proteome</keyword>
<evidence type="ECO:0000256" key="4">
    <source>
        <dbReference type="ARBA" id="ARBA00022554"/>
    </source>
</evidence>
<feature type="transmembrane region" description="Helical" evidence="9">
    <location>
        <begin position="378"/>
        <end position="405"/>
    </location>
</feature>
<feature type="transmembrane region" description="Helical" evidence="9">
    <location>
        <begin position="456"/>
        <end position="474"/>
    </location>
</feature>
<keyword evidence="6 9" id="KW-1133">Transmembrane helix</keyword>
<dbReference type="FunCoup" id="A0A3N4KI99">
    <property type="interactions" value="20"/>
</dbReference>
<dbReference type="InParanoid" id="A0A3N4KI99"/>